<proteinExistence type="predicted"/>
<sequence>MDSKRPDVQLDDSPDEEGIVTKREQGGSSRSLVEKLREFFRR</sequence>
<feature type="compositionally biased region" description="Acidic residues" evidence="1">
    <location>
        <begin position="9"/>
        <end position="18"/>
    </location>
</feature>
<organism evidence="2 3">
    <name type="scientific">Natrinema salifodinae</name>
    <dbReference type="NCBI Taxonomy" id="1202768"/>
    <lineage>
        <taxon>Archaea</taxon>
        <taxon>Methanobacteriati</taxon>
        <taxon>Methanobacteriota</taxon>
        <taxon>Stenosarchaea group</taxon>
        <taxon>Halobacteria</taxon>
        <taxon>Halobacteriales</taxon>
        <taxon>Natrialbaceae</taxon>
        <taxon>Natrinema</taxon>
    </lineage>
</organism>
<dbReference type="Proteomes" id="UP000183275">
    <property type="component" value="Unassembled WGS sequence"/>
</dbReference>
<evidence type="ECO:0000313" key="3">
    <source>
        <dbReference type="Proteomes" id="UP000183275"/>
    </source>
</evidence>
<name>A0A1I0LZU3_9EURY</name>
<protein>
    <submittedName>
        <fullName evidence="2">Uncharacterized protein</fullName>
    </submittedName>
</protein>
<evidence type="ECO:0000256" key="1">
    <source>
        <dbReference type="SAM" id="MobiDB-lite"/>
    </source>
</evidence>
<evidence type="ECO:0000313" key="2">
    <source>
        <dbReference type="EMBL" id="SEV80623.1"/>
    </source>
</evidence>
<feature type="region of interest" description="Disordered" evidence="1">
    <location>
        <begin position="1"/>
        <end position="30"/>
    </location>
</feature>
<dbReference type="AlphaFoldDB" id="A0A1I0LZU3"/>
<reference evidence="3" key="1">
    <citation type="submission" date="2016-10" db="EMBL/GenBank/DDBJ databases">
        <authorList>
            <person name="Varghese N."/>
        </authorList>
    </citation>
    <scope>NUCLEOTIDE SEQUENCE [LARGE SCALE GENOMIC DNA]</scope>
    <source>
        <strain evidence="3">CGMCC 1.12284</strain>
    </source>
</reference>
<accession>A0A1I0LZU3</accession>
<keyword evidence="3" id="KW-1185">Reference proteome</keyword>
<dbReference type="EMBL" id="FOIS01000001">
    <property type="protein sequence ID" value="SEV80623.1"/>
    <property type="molecule type" value="Genomic_DNA"/>
</dbReference>
<gene>
    <name evidence="2" type="ORF">SAMN05216285_0134</name>
</gene>
<dbReference type="RefSeq" id="WP_275041248.1">
    <property type="nucleotide sequence ID" value="NZ_FOIS01000001.1"/>
</dbReference>